<dbReference type="SUPFAM" id="SSF53067">
    <property type="entry name" value="Actin-like ATPase domain"/>
    <property type="match status" value="1"/>
</dbReference>
<evidence type="ECO:0000256" key="1">
    <source>
        <dbReference type="SAM" id="Coils"/>
    </source>
</evidence>
<proteinExistence type="predicted"/>
<accession>A0A941W4Y5</accession>
<dbReference type="InterPro" id="IPR050696">
    <property type="entry name" value="FtsA/MreB"/>
</dbReference>
<evidence type="ECO:0000313" key="2">
    <source>
        <dbReference type="EMBL" id="MBS1259609.1"/>
    </source>
</evidence>
<sequence>MNFRTIYKKGLDSVRLPGGKSAWGLEIGNSGLKAVKASARDRELYIEAIDRIDYSSIEHESTSKKPELIESAVNIFKDRNLINKSDKIIVSLSGKMILSRYFSLPPIKKSRIAEALKYELRKQVPFEPDEIIWDYQQFEDDRIIDSGVKIGLFATKKENIYSLLPSLAPIRVNLDAIQITPIAIYNLVHLSSDSDEDVIVVNVEQGNTDFIVVGRSKYWNRSIPISEVNTTLIREIQRSIGYYVSVTKGTKPETLYLMGEVFEDDNKIKFVDENLESKVKFLDLLDKIKMLKDFDRPALNKQNIYGFETALGLSIQGLNLGEIKINLLPLDYVKEQQVSKRKILACVITMAIFLSFLTQSIKDYIIWQPLSNGVDTVTETLNEVKQLERIYKGVEKKVKAEEDNLHMWKSIGAQGRFWVEAVSKTIDSIPENVYLLSIESLWGIPHSDKKERVSGKGFFEKKEESTSNKDIDTSKEVLIISIRGESYAPKVSYIEEKVKKPIEELTLFDQKIPAFIDVRLVQGSVQHVKDTDKKYISENTVDGIKSQPISFEIQCIVNPLSF</sequence>
<reference evidence="2" key="1">
    <citation type="journal article" date="2021" name="ISME J.">
        <title>Fine-scale metabolic discontinuity in a stratified prokaryote microbiome of a Red Sea deep halocline.</title>
        <authorList>
            <person name="Michoud G."/>
            <person name="Ngugi D.K."/>
            <person name="Barozzi A."/>
            <person name="Merlino G."/>
            <person name="Calleja M.L."/>
            <person name="Delgado-Huertas A."/>
            <person name="Moran X.A.G."/>
            <person name="Daffonchio D."/>
        </authorList>
    </citation>
    <scope>NUCLEOTIDE SEQUENCE</scope>
    <source>
        <strain evidence="2">SuakinDeep_MAG55_1</strain>
    </source>
</reference>
<gene>
    <name evidence="2" type="ORF">MAG551_02682</name>
</gene>
<keyword evidence="1" id="KW-0175">Coiled coil</keyword>
<feature type="coiled-coil region" evidence="1">
    <location>
        <begin position="377"/>
        <end position="404"/>
    </location>
</feature>
<dbReference type="PANTHER" id="PTHR32432:SF3">
    <property type="entry name" value="ETHANOLAMINE UTILIZATION PROTEIN EUTJ"/>
    <property type="match status" value="1"/>
</dbReference>
<organism evidence="2 3">
    <name type="scientific">Candidatus Scalindua arabica</name>
    <dbReference type="NCBI Taxonomy" id="1127984"/>
    <lineage>
        <taxon>Bacteria</taxon>
        <taxon>Pseudomonadati</taxon>
        <taxon>Planctomycetota</taxon>
        <taxon>Candidatus Brocadiia</taxon>
        <taxon>Candidatus Brocadiales</taxon>
        <taxon>Candidatus Scalinduaceae</taxon>
        <taxon>Candidatus Scalindua</taxon>
    </lineage>
</organism>
<dbReference type="EMBL" id="JAANXD010000100">
    <property type="protein sequence ID" value="MBS1259609.1"/>
    <property type="molecule type" value="Genomic_DNA"/>
</dbReference>
<dbReference type="AlphaFoldDB" id="A0A941W4Y5"/>
<evidence type="ECO:0000313" key="3">
    <source>
        <dbReference type="Proteomes" id="UP000722750"/>
    </source>
</evidence>
<name>A0A941W4Y5_9BACT</name>
<dbReference type="InterPro" id="IPR043129">
    <property type="entry name" value="ATPase_NBD"/>
</dbReference>
<comment type="caution">
    <text evidence="2">The sequence shown here is derived from an EMBL/GenBank/DDBJ whole genome shotgun (WGS) entry which is preliminary data.</text>
</comment>
<dbReference type="Proteomes" id="UP000722750">
    <property type="component" value="Unassembled WGS sequence"/>
</dbReference>
<protein>
    <submittedName>
        <fullName evidence="2">Uncharacterized protein</fullName>
    </submittedName>
</protein>
<dbReference type="Gene3D" id="3.30.1490.300">
    <property type="match status" value="1"/>
</dbReference>
<dbReference type="PANTHER" id="PTHR32432">
    <property type="entry name" value="CELL DIVISION PROTEIN FTSA-RELATED"/>
    <property type="match status" value="1"/>
</dbReference>